<evidence type="ECO:0000313" key="1">
    <source>
        <dbReference type="EMBL" id="MBW91111.1"/>
    </source>
</evidence>
<sequence>MMLPGEKRNCIFLLPFIKVSASMLIEINVEVFNINWICPKTNNNNNNEKASLILGYLVITFFSSLQC</sequence>
<proteinExistence type="predicted"/>
<organism evidence="1">
    <name type="scientific">Rhizophora mucronata</name>
    <name type="common">Asiatic mangrove</name>
    <dbReference type="NCBI Taxonomy" id="61149"/>
    <lineage>
        <taxon>Eukaryota</taxon>
        <taxon>Viridiplantae</taxon>
        <taxon>Streptophyta</taxon>
        <taxon>Embryophyta</taxon>
        <taxon>Tracheophyta</taxon>
        <taxon>Spermatophyta</taxon>
        <taxon>Magnoliopsida</taxon>
        <taxon>eudicotyledons</taxon>
        <taxon>Gunneridae</taxon>
        <taxon>Pentapetalae</taxon>
        <taxon>rosids</taxon>
        <taxon>fabids</taxon>
        <taxon>Malpighiales</taxon>
        <taxon>Rhizophoraceae</taxon>
        <taxon>Rhizophora</taxon>
    </lineage>
</organism>
<reference evidence="1" key="1">
    <citation type="submission" date="2018-02" db="EMBL/GenBank/DDBJ databases">
        <title>Rhizophora mucronata_Transcriptome.</title>
        <authorList>
            <person name="Meera S.P."/>
            <person name="Sreeshan A."/>
            <person name="Augustine A."/>
        </authorList>
    </citation>
    <scope>NUCLEOTIDE SEQUENCE</scope>
    <source>
        <tissue evidence="1">Leaf</tissue>
    </source>
</reference>
<dbReference type="EMBL" id="GGEC01010628">
    <property type="protein sequence ID" value="MBW91111.1"/>
    <property type="molecule type" value="Transcribed_RNA"/>
</dbReference>
<dbReference type="AlphaFoldDB" id="A0A2P2JCA9"/>
<name>A0A2P2JCA9_RHIMU</name>
<protein>
    <submittedName>
        <fullName evidence="1">Uncharacterized protein</fullName>
    </submittedName>
</protein>
<accession>A0A2P2JCA9</accession>